<dbReference type="EMBL" id="CAFBPU010000002">
    <property type="protein sequence ID" value="CAB5019068.1"/>
    <property type="molecule type" value="Genomic_DNA"/>
</dbReference>
<dbReference type="AlphaFoldDB" id="A0A6J7QMV9"/>
<organism evidence="3">
    <name type="scientific">freshwater metagenome</name>
    <dbReference type="NCBI Taxonomy" id="449393"/>
    <lineage>
        <taxon>unclassified sequences</taxon>
        <taxon>metagenomes</taxon>
        <taxon>ecological metagenomes</taxon>
    </lineage>
</organism>
<dbReference type="InterPro" id="IPR036866">
    <property type="entry name" value="RibonucZ/Hydroxyglut_hydro"/>
</dbReference>
<dbReference type="PANTHER" id="PTHR46018">
    <property type="entry name" value="ZINC PHOSPHODIESTERASE ELAC PROTEIN 1"/>
    <property type="match status" value="1"/>
</dbReference>
<evidence type="ECO:0000313" key="3">
    <source>
        <dbReference type="EMBL" id="CAB5019068.1"/>
    </source>
</evidence>
<dbReference type="Gene3D" id="3.60.15.10">
    <property type="entry name" value="Ribonuclease Z/Hydroxyacylglutathione hydrolase-like"/>
    <property type="match status" value="1"/>
</dbReference>
<feature type="domain" description="Metallo-beta-lactamase" evidence="1">
    <location>
        <begin position="18"/>
        <end position="217"/>
    </location>
</feature>
<reference evidence="3" key="1">
    <citation type="submission" date="2020-05" db="EMBL/GenBank/DDBJ databases">
        <authorList>
            <person name="Chiriac C."/>
            <person name="Salcher M."/>
            <person name="Ghai R."/>
            <person name="Kavagutti S V."/>
        </authorList>
    </citation>
    <scope>NUCLEOTIDE SEQUENCE</scope>
</reference>
<dbReference type="Pfam" id="PF12706">
    <property type="entry name" value="Lactamase_B_2"/>
    <property type="match status" value="1"/>
</dbReference>
<dbReference type="SMART" id="SM00849">
    <property type="entry name" value="Lactamase_B"/>
    <property type="match status" value="1"/>
</dbReference>
<proteinExistence type="predicted"/>
<accession>A0A6J7QMV9</accession>
<dbReference type="InterPro" id="IPR001279">
    <property type="entry name" value="Metallo-B-lactamas"/>
</dbReference>
<dbReference type="GO" id="GO:0042781">
    <property type="term" value="F:3'-tRNA processing endoribonuclease activity"/>
    <property type="evidence" value="ECO:0007669"/>
    <property type="project" value="TreeGrafter"/>
</dbReference>
<sequence>MRLAIVGCSGSFPGPESPASCYVVEHEGRHIVLDLGSGAFGALQRHVDVLASDSIDAVVLSHLHPDHCLDLTAYYVARKYRPGGPGSPLAVLGPAGTAERLARAYDMPASPGMTGVFEFRDHVEVTDIGPFRITTSLVVHPVPAYAIRVEAGGRALVYSGDTGVSEALVELAQGADVALFEASFLRRHHNPPGLHLTAAEAAEHAVQAGVERLILTHLVPWNDDAESLAEAAEVFRGDLSLARAGAVLEV</sequence>
<gene>
    <name evidence="2" type="ORF">UFOPK3752_02331</name>
    <name evidence="3" type="ORF">UFOPK4150_00133</name>
</gene>
<dbReference type="SUPFAM" id="SSF56281">
    <property type="entry name" value="Metallo-hydrolase/oxidoreductase"/>
    <property type="match status" value="1"/>
</dbReference>
<dbReference type="PANTHER" id="PTHR46018:SF4">
    <property type="entry name" value="METALLO-HYDROLASE YHFI-RELATED"/>
    <property type="match status" value="1"/>
</dbReference>
<evidence type="ECO:0000313" key="2">
    <source>
        <dbReference type="EMBL" id="CAB4961822.1"/>
    </source>
</evidence>
<protein>
    <submittedName>
        <fullName evidence="3">Unannotated protein</fullName>
    </submittedName>
</protein>
<evidence type="ECO:0000259" key="1">
    <source>
        <dbReference type="SMART" id="SM00849"/>
    </source>
</evidence>
<name>A0A6J7QMV9_9ZZZZ</name>
<dbReference type="EMBL" id="CAFBND010000167">
    <property type="protein sequence ID" value="CAB4961822.1"/>
    <property type="molecule type" value="Genomic_DNA"/>
</dbReference>
<dbReference type="CDD" id="cd07716">
    <property type="entry name" value="RNaseZ_short-form-like_MBL-fold"/>
    <property type="match status" value="1"/>
</dbReference>